<sequence>MSEQVVGKSVPRVDGVAKVTGAAQFCIDLVLPRMLHAKLKRSPHPHARIVRIDTSR</sequence>
<proteinExistence type="predicted"/>
<dbReference type="EMBL" id="JACPRF010000186">
    <property type="protein sequence ID" value="MBI2876443.1"/>
    <property type="molecule type" value="Genomic_DNA"/>
</dbReference>
<reference evidence="2" key="1">
    <citation type="submission" date="2020-07" db="EMBL/GenBank/DDBJ databases">
        <title>Huge and variable diversity of episymbiotic CPR bacteria and DPANN archaea in groundwater ecosystems.</title>
        <authorList>
            <person name="He C.Y."/>
            <person name="Keren R."/>
            <person name="Whittaker M."/>
            <person name="Farag I.F."/>
            <person name="Doudna J."/>
            <person name="Cate J.H.D."/>
            <person name="Banfield J.F."/>
        </authorList>
    </citation>
    <scope>NUCLEOTIDE SEQUENCE</scope>
    <source>
        <strain evidence="2">NC_groundwater_672_Ag_B-0.1um_62_36</strain>
    </source>
</reference>
<dbReference type="AlphaFoldDB" id="A0A932CNA3"/>
<feature type="domain" description="Aldehyde oxidase/xanthine dehydrogenase a/b hammerhead" evidence="1">
    <location>
        <begin position="20"/>
        <end position="56"/>
    </location>
</feature>
<name>A0A932CNA3_UNCTE</name>
<evidence type="ECO:0000313" key="2">
    <source>
        <dbReference type="EMBL" id="MBI2876443.1"/>
    </source>
</evidence>
<organism evidence="2 3">
    <name type="scientific">Tectimicrobiota bacterium</name>
    <dbReference type="NCBI Taxonomy" id="2528274"/>
    <lineage>
        <taxon>Bacteria</taxon>
        <taxon>Pseudomonadati</taxon>
        <taxon>Nitrospinota/Tectimicrobiota group</taxon>
        <taxon>Candidatus Tectimicrobiota</taxon>
    </lineage>
</organism>
<dbReference type="Gene3D" id="3.90.1170.50">
    <property type="entry name" value="Aldehyde oxidase/xanthine dehydrogenase, a/b hammerhead"/>
    <property type="match status" value="1"/>
</dbReference>
<comment type="caution">
    <text evidence="2">The sequence shown here is derived from an EMBL/GenBank/DDBJ whole genome shotgun (WGS) entry which is preliminary data.</text>
</comment>
<dbReference type="Proteomes" id="UP000769766">
    <property type="component" value="Unassembled WGS sequence"/>
</dbReference>
<dbReference type="InterPro" id="IPR036856">
    <property type="entry name" value="Ald_Oxase/Xan_DH_a/b_sf"/>
</dbReference>
<evidence type="ECO:0000259" key="1">
    <source>
        <dbReference type="SMART" id="SM01008"/>
    </source>
</evidence>
<accession>A0A932CNA3</accession>
<protein>
    <recommendedName>
        <fullName evidence="1">Aldehyde oxidase/xanthine dehydrogenase a/b hammerhead domain-containing protein</fullName>
    </recommendedName>
</protein>
<feature type="non-terminal residue" evidence="2">
    <location>
        <position position="56"/>
    </location>
</feature>
<dbReference type="SMART" id="SM01008">
    <property type="entry name" value="Ald_Xan_dh_C"/>
    <property type="match status" value="1"/>
</dbReference>
<evidence type="ECO:0000313" key="3">
    <source>
        <dbReference type="Proteomes" id="UP000769766"/>
    </source>
</evidence>
<gene>
    <name evidence="2" type="ORF">HYY20_06140</name>
</gene>
<dbReference type="SUPFAM" id="SSF54665">
    <property type="entry name" value="CO dehydrogenase molybdoprotein N-domain-like"/>
    <property type="match status" value="1"/>
</dbReference>
<dbReference type="InterPro" id="IPR000674">
    <property type="entry name" value="Ald_Oxase/Xan_DH_a/b"/>
</dbReference>